<accession>A0ABP9I671</accession>
<protein>
    <submittedName>
        <fullName evidence="2">Uncharacterized protein</fullName>
    </submittedName>
</protein>
<evidence type="ECO:0000313" key="2">
    <source>
        <dbReference type="EMBL" id="GAA4989551.1"/>
    </source>
</evidence>
<organism evidence="2 3">
    <name type="scientific">Streptomyces hyderabadensis</name>
    <dbReference type="NCBI Taxonomy" id="598549"/>
    <lineage>
        <taxon>Bacteria</taxon>
        <taxon>Bacillati</taxon>
        <taxon>Actinomycetota</taxon>
        <taxon>Actinomycetes</taxon>
        <taxon>Kitasatosporales</taxon>
        <taxon>Streptomycetaceae</taxon>
        <taxon>Streptomyces</taxon>
    </lineage>
</organism>
<reference evidence="3" key="1">
    <citation type="journal article" date="2019" name="Int. J. Syst. Evol. Microbiol.">
        <title>The Global Catalogue of Microorganisms (GCM) 10K type strain sequencing project: providing services to taxonomists for standard genome sequencing and annotation.</title>
        <authorList>
            <consortium name="The Broad Institute Genomics Platform"/>
            <consortium name="The Broad Institute Genome Sequencing Center for Infectious Disease"/>
            <person name="Wu L."/>
            <person name="Ma J."/>
        </authorList>
    </citation>
    <scope>NUCLEOTIDE SEQUENCE [LARGE SCALE GENOMIC DNA]</scope>
    <source>
        <strain evidence="3">JCM 17657</strain>
    </source>
</reference>
<evidence type="ECO:0000313" key="3">
    <source>
        <dbReference type="Proteomes" id="UP001500610"/>
    </source>
</evidence>
<feature type="compositionally biased region" description="Basic and acidic residues" evidence="1">
    <location>
        <begin position="45"/>
        <end position="83"/>
    </location>
</feature>
<feature type="compositionally biased region" description="Low complexity" evidence="1">
    <location>
        <begin position="13"/>
        <end position="22"/>
    </location>
</feature>
<feature type="region of interest" description="Disordered" evidence="1">
    <location>
        <begin position="1"/>
        <end position="100"/>
    </location>
</feature>
<dbReference type="Proteomes" id="UP001500610">
    <property type="component" value="Unassembled WGS sequence"/>
</dbReference>
<gene>
    <name evidence="2" type="ORF">GCM10023257_32180</name>
</gene>
<evidence type="ECO:0000256" key="1">
    <source>
        <dbReference type="SAM" id="MobiDB-lite"/>
    </source>
</evidence>
<dbReference type="EMBL" id="BAABIV010000013">
    <property type="protein sequence ID" value="GAA4989551.1"/>
    <property type="molecule type" value="Genomic_DNA"/>
</dbReference>
<keyword evidence="3" id="KW-1185">Reference proteome</keyword>
<name>A0ABP9I671_9ACTN</name>
<sequence>MVGGGPPQRRGRSPGAGAPAPGVDVELTDGEHEPYEEKEDPVSQDGEHDHKQPETAIEEVLREIEEARPRDAESDEGEHRGEAGDATSPNTGAQKDVEGE</sequence>
<proteinExistence type="predicted"/>
<comment type="caution">
    <text evidence="2">The sequence shown here is derived from an EMBL/GenBank/DDBJ whole genome shotgun (WGS) entry which is preliminary data.</text>
</comment>